<dbReference type="KEGG" id="gdi:GDI0811"/>
<evidence type="ECO:0000256" key="6">
    <source>
        <dbReference type="ARBA" id="ARBA00022723"/>
    </source>
</evidence>
<accession>A9HB18</accession>
<dbReference type="GO" id="GO:0046656">
    <property type="term" value="P:folic acid biosynthetic process"/>
    <property type="evidence" value="ECO:0007669"/>
    <property type="project" value="UniProtKB-KW"/>
</dbReference>
<dbReference type="NCBIfam" id="TIGR01496">
    <property type="entry name" value="DHPS"/>
    <property type="match status" value="1"/>
</dbReference>
<name>A9HB18_GLUDA</name>
<dbReference type="InterPro" id="IPR011005">
    <property type="entry name" value="Dihydropteroate_synth-like_sf"/>
</dbReference>
<evidence type="ECO:0000256" key="1">
    <source>
        <dbReference type="ARBA" id="ARBA00000012"/>
    </source>
</evidence>
<dbReference type="GO" id="GO:0004156">
    <property type="term" value="F:dihydropteroate synthase activity"/>
    <property type="evidence" value="ECO:0007669"/>
    <property type="project" value="UniProtKB-EC"/>
</dbReference>
<dbReference type="Pfam" id="PF00809">
    <property type="entry name" value="Pterin_bind"/>
    <property type="match status" value="1"/>
</dbReference>
<dbReference type="PROSITE" id="PS00793">
    <property type="entry name" value="DHPS_2"/>
    <property type="match status" value="1"/>
</dbReference>
<dbReference type="SUPFAM" id="SSF51717">
    <property type="entry name" value="Dihydropteroate synthetase-like"/>
    <property type="match status" value="1"/>
</dbReference>
<evidence type="ECO:0000256" key="3">
    <source>
        <dbReference type="ARBA" id="ARBA00004763"/>
    </source>
</evidence>
<evidence type="ECO:0000256" key="7">
    <source>
        <dbReference type="ARBA" id="ARBA00022842"/>
    </source>
</evidence>
<comment type="cofactor">
    <cofactor evidence="2">
        <name>Mg(2+)</name>
        <dbReference type="ChEBI" id="CHEBI:18420"/>
    </cofactor>
</comment>
<comment type="catalytic activity">
    <reaction evidence="1">
        <text>(7,8-dihydropterin-6-yl)methyl diphosphate + 4-aminobenzoate = 7,8-dihydropteroate + diphosphate</text>
        <dbReference type="Rhea" id="RHEA:19949"/>
        <dbReference type="ChEBI" id="CHEBI:17836"/>
        <dbReference type="ChEBI" id="CHEBI:17839"/>
        <dbReference type="ChEBI" id="CHEBI:33019"/>
        <dbReference type="ChEBI" id="CHEBI:72950"/>
        <dbReference type="EC" id="2.5.1.15"/>
    </reaction>
</comment>
<proteinExistence type="predicted"/>
<keyword evidence="7" id="KW-0460">Magnesium</keyword>
<gene>
    <name evidence="10" type="primary">folP</name>
    <name evidence="10" type="ordered locus">GDI0811</name>
</gene>
<organism evidence="10 11">
    <name type="scientific">Gluconacetobacter diazotrophicus (strain ATCC 49037 / DSM 5601 / CCUG 37298 / CIP 103539 / LMG 7603 / PAl5)</name>
    <dbReference type="NCBI Taxonomy" id="272568"/>
    <lineage>
        <taxon>Bacteria</taxon>
        <taxon>Pseudomonadati</taxon>
        <taxon>Pseudomonadota</taxon>
        <taxon>Alphaproteobacteria</taxon>
        <taxon>Acetobacterales</taxon>
        <taxon>Acetobacteraceae</taxon>
        <taxon>Gluconacetobacter</taxon>
    </lineage>
</organism>
<dbReference type="PROSITE" id="PS50972">
    <property type="entry name" value="PTERIN_BINDING"/>
    <property type="match status" value="1"/>
</dbReference>
<evidence type="ECO:0000256" key="5">
    <source>
        <dbReference type="ARBA" id="ARBA00022679"/>
    </source>
</evidence>
<reference evidence="10 11" key="1">
    <citation type="journal article" date="2009" name="BMC Genomics">
        <title>Complete genome sequence of the sugarcane nitrogen-fixing endophyte Gluconacetobacter diazotrophicus Pal5.</title>
        <authorList>
            <person name="Bertalan M."/>
            <person name="Albano R."/>
            <person name="Padua V."/>
            <person name="Rouws L."/>
            <person name="Rojas C."/>
            <person name="Hemerly A."/>
            <person name="Teixeira K."/>
            <person name="Schwab S."/>
            <person name="Araujo J."/>
            <person name="Oliveira A."/>
            <person name="Franca L."/>
            <person name="Magalhaes V."/>
            <person name="Alqueres S."/>
            <person name="Cardoso A."/>
            <person name="Almeida W."/>
            <person name="Loureiro M.M."/>
            <person name="Nogueira E."/>
            <person name="Cidade D."/>
            <person name="Oliveira D."/>
            <person name="Simao T."/>
            <person name="Macedo J."/>
            <person name="Valadao A."/>
            <person name="Dreschsel M."/>
            <person name="Freitas F."/>
            <person name="Vidal M."/>
            <person name="Guedes H."/>
            <person name="Rodrigues E."/>
            <person name="Meneses C."/>
            <person name="Brioso P."/>
            <person name="Pozzer L."/>
            <person name="Figueiredo D."/>
            <person name="Montano H."/>
            <person name="Junior J."/>
            <person name="Filho G."/>
            <person name="Flores V."/>
            <person name="Ferreira B."/>
            <person name="Branco A."/>
            <person name="Gonzalez P."/>
            <person name="Guillobel H."/>
            <person name="Lemos M."/>
            <person name="Seibel L."/>
            <person name="Macedo J."/>
            <person name="Alves-Ferreira M."/>
            <person name="Sachetto-Martins G."/>
            <person name="Coelho A."/>
            <person name="Santos E."/>
            <person name="Amaral G."/>
            <person name="Neves A."/>
            <person name="Pacheco A.B."/>
            <person name="Carvalho D."/>
            <person name="Lery L."/>
            <person name="Bisch P."/>
            <person name="Rossle S.C."/>
            <person name="Urmenyi T."/>
            <person name="Kruger W.V."/>
            <person name="Martins O."/>
            <person name="Baldani J.I."/>
            <person name="Ferreira P.C."/>
        </authorList>
    </citation>
    <scope>NUCLEOTIDE SEQUENCE [LARGE SCALE GENOMIC DNA]</scope>
    <source>
        <strain evidence="11">ATCC 49037 / DSM 5601 / CCUG 37298 / CIP 103539 / LMG 7603 / PAl5</strain>
    </source>
</reference>
<keyword evidence="5" id="KW-0808">Transferase</keyword>
<dbReference type="PANTHER" id="PTHR20941">
    <property type="entry name" value="FOLATE SYNTHESIS PROTEINS"/>
    <property type="match status" value="1"/>
</dbReference>
<keyword evidence="6" id="KW-0479">Metal-binding</keyword>
<dbReference type="GO" id="GO:0046872">
    <property type="term" value="F:metal ion binding"/>
    <property type="evidence" value="ECO:0007669"/>
    <property type="project" value="UniProtKB-KW"/>
</dbReference>
<dbReference type="PROSITE" id="PS00792">
    <property type="entry name" value="DHPS_1"/>
    <property type="match status" value="1"/>
</dbReference>
<dbReference type="Proteomes" id="UP000001176">
    <property type="component" value="Chromosome"/>
</dbReference>
<dbReference type="InterPro" id="IPR006390">
    <property type="entry name" value="DHP_synth_dom"/>
</dbReference>
<comment type="pathway">
    <text evidence="3">Cofactor biosynthesis; tetrahydrofolate biosynthesis; 7,8-dihydrofolate from 2-amino-4-hydroxy-6-hydroxymethyl-7,8-dihydropteridine diphosphate and 4-aminobenzoate: step 1/2.</text>
</comment>
<sequence>MGAGKREGWMDCLRLIEPVGLVLGRQAHVAVAAGLAHWLAGGPAAFTLARLIDGDDVRLVRAGDIPPGWLPVLARVTAPLPSADLPDGPRVMGILNVTPDSFSDGGRHMGPDAALRAAAAMVEAGAALLDIGGESTRPDAAVVTPDEEWARIAPVLADLHGRTGAVLSVDTRNARTMASALGLGATLINDVSALAHDPDALGVVADAGCPVVLMHMRGTPQTMSRLATYGDVGADVTRELAARIDAAVAAGVARHRILVDPGIGFAKTTAQNAALLGRLPILANLGCRIVLGTSRKRTLGELAGVQVAADRDPGTVASTLPGLELGNTILRVHNVPAMVQALRVWQGVWTCDKPASGPAMAGQNQG</sequence>
<dbReference type="GO" id="GO:0046654">
    <property type="term" value="P:tetrahydrofolate biosynthetic process"/>
    <property type="evidence" value="ECO:0007669"/>
    <property type="project" value="TreeGrafter"/>
</dbReference>
<keyword evidence="8" id="KW-0289">Folate biosynthesis</keyword>
<dbReference type="CDD" id="cd00739">
    <property type="entry name" value="DHPS"/>
    <property type="match status" value="1"/>
</dbReference>
<dbReference type="EC" id="2.5.1.15" evidence="4"/>
<keyword evidence="11" id="KW-1185">Reference proteome</keyword>
<evidence type="ECO:0000256" key="2">
    <source>
        <dbReference type="ARBA" id="ARBA00001946"/>
    </source>
</evidence>
<dbReference type="Gene3D" id="3.20.20.20">
    <property type="entry name" value="Dihydropteroate synthase-like"/>
    <property type="match status" value="1"/>
</dbReference>
<evidence type="ECO:0000259" key="9">
    <source>
        <dbReference type="PROSITE" id="PS50972"/>
    </source>
</evidence>
<dbReference type="InterPro" id="IPR000489">
    <property type="entry name" value="Pterin-binding_dom"/>
</dbReference>
<dbReference type="EMBL" id="AM889285">
    <property type="protein sequence ID" value="CAP54754.1"/>
    <property type="molecule type" value="Genomic_DNA"/>
</dbReference>
<evidence type="ECO:0000256" key="4">
    <source>
        <dbReference type="ARBA" id="ARBA00012458"/>
    </source>
</evidence>
<dbReference type="PANTHER" id="PTHR20941:SF1">
    <property type="entry name" value="FOLIC ACID SYNTHESIS PROTEIN FOL1"/>
    <property type="match status" value="1"/>
</dbReference>
<dbReference type="AlphaFoldDB" id="A9HB18"/>
<evidence type="ECO:0000313" key="11">
    <source>
        <dbReference type="Proteomes" id="UP000001176"/>
    </source>
</evidence>
<evidence type="ECO:0000313" key="10">
    <source>
        <dbReference type="EMBL" id="CAP54754.1"/>
    </source>
</evidence>
<dbReference type="GO" id="GO:0005829">
    <property type="term" value="C:cytosol"/>
    <property type="evidence" value="ECO:0007669"/>
    <property type="project" value="TreeGrafter"/>
</dbReference>
<feature type="domain" description="Pterin-binding" evidence="9">
    <location>
        <begin position="89"/>
        <end position="343"/>
    </location>
</feature>
<dbReference type="InterPro" id="IPR045031">
    <property type="entry name" value="DHP_synth-like"/>
</dbReference>
<evidence type="ECO:0000256" key="8">
    <source>
        <dbReference type="ARBA" id="ARBA00022909"/>
    </source>
</evidence>
<protein>
    <recommendedName>
        <fullName evidence="4">dihydropteroate synthase</fullName>
        <ecNumber evidence="4">2.5.1.15</ecNumber>
    </recommendedName>
</protein>